<dbReference type="Pfam" id="PF13828">
    <property type="entry name" value="DUF4190"/>
    <property type="match status" value="1"/>
</dbReference>
<organism evidence="4">
    <name type="scientific">Mycobacterium sp. (strain MCS)</name>
    <dbReference type="NCBI Taxonomy" id="164756"/>
    <lineage>
        <taxon>Bacteria</taxon>
        <taxon>Bacillati</taxon>
        <taxon>Actinomycetota</taxon>
        <taxon>Actinomycetes</taxon>
        <taxon>Mycobacteriales</taxon>
        <taxon>Mycobacteriaceae</taxon>
        <taxon>Mycobacterium</taxon>
    </lineage>
</organism>
<evidence type="ECO:0000256" key="2">
    <source>
        <dbReference type="SAM" id="Phobius"/>
    </source>
</evidence>
<feature type="region of interest" description="Disordered" evidence="1">
    <location>
        <begin position="1"/>
        <end position="57"/>
    </location>
</feature>
<dbReference type="AlphaFoldDB" id="A0A5Q5BLA1"/>
<feature type="compositionally biased region" description="Pro residues" evidence="1">
    <location>
        <begin position="12"/>
        <end position="21"/>
    </location>
</feature>
<gene>
    <name evidence="4" type="ordered locus">Mmcs_3040</name>
</gene>
<reference evidence="4" key="1">
    <citation type="submission" date="2006-06" db="EMBL/GenBank/DDBJ databases">
        <title>Complete sequence of chromosome of Mycobacterium sp. MCS.</title>
        <authorList>
            <consortium name="US DOE Joint Genome Institute"/>
            <person name="Copeland A."/>
            <person name="Lucas S."/>
            <person name="Lapidus A."/>
            <person name="Barry K."/>
            <person name="Detter J.C."/>
            <person name="Glavina del Rio T."/>
            <person name="Hammon N."/>
            <person name="Israni S."/>
            <person name="Dalin E."/>
            <person name="Tice H."/>
            <person name="Pitluck S."/>
            <person name="Martinez M."/>
            <person name="Schmutz J."/>
            <person name="Larimer F."/>
            <person name="Land M."/>
            <person name="Hauser L."/>
            <person name="Kyrpides N."/>
            <person name="Kim E."/>
            <person name="Miller C.D."/>
            <person name="Hughes J.E."/>
            <person name="Anderson A.J."/>
            <person name="Sims R.C."/>
            <person name="Richardson P."/>
        </authorList>
    </citation>
    <scope>NUCLEOTIDE SEQUENCE [LARGE SCALE GENOMIC DNA]</scope>
    <source>
        <strain evidence="4">MCS</strain>
    </source>
</reference>
<protein>
    <recommendedName>
        <fullName evidence="3">DUF4190 domain-containing protein</fullName>
    </recommendedName>
</protein>
<dbReference type="SUPFAM" id="SSF81995">
    <property type="entry name" value="beta-sandwich domain of Sec23/24"/>
    <property type="match status" value="1"/>
</dbReference>
<accession>A0A5Q5BLA1</accession>
<dbReference type="EMBL" id="CP000384">
    <property type="protein sequence ID" value="ABG09147.1"/>
    <property type="molecule type" value="Genomic_DNA"/>
</dbReference>
<evidence type="ECO:0000259" key="3">
    <source>
        <dbReference type="Pfam" id="PF13828"/>
    </source>
</evidence>
<evidence type="ECO:0000256" key="1">
    <source>
        <dbReference type="SAM" id="MobiDB-lite"/>
    </source>
</evidence>
<feature type="domain" description="DUF4190" evidence="3">
    <location>
        <begin position="83"/>
        <end position="147"/>
    </location>
</feature>
<dbReference type="InterPro" id="IPR025241">
    <property type="entry name" value="DUF4190"/>
</dbReference>
<feature type="transmembrane region" description="Helical" evidence="2">
    <location>
        <begin position="85"/>
        <end position="115"/>
    </location>
</feature>
<feature type="transmembrane region" description="Helical" evidence="2">
    <location>
        <begin position="127"/>
        <end position="155"/>
    </location>
</feature>
<feature type="compositionally biased region" description="Pro residues" evidence="1">
    <location>
        <begin position="36"/>
        <end position="47"/>
    </location>
</feature>
<dbReference type="KEGG" id="mmc:Mmcs_3040"/>
<name>A0A5Q5BLA1_MYCSS</name>
<sequence length="200" mass="20902">MTEPDKPEQSPSAPPSTPPPDSTQQQPYPQQQQPYPQQPPYPPPPQQPYQYGAYPGGYPPPPQGAYGGYPGGYPMQTAPKNGLGIASLIVAIVGLLSVYGGILLGVVAVILGILGRGRAKRGEATNGGVAMAGIVLGVLGVVVSIVAIALTVMFAREVGAGDLFECLQEAGNDAAAQQECQEQFERNIEDQFSVTVTPSR</sequence>
<feature type="compositionally biased region" description="Low complexity" evidence="1">
    <location>
        <begin position="22"/>
        <end position="35"/>
    </location>
</feature>
<evidence type="ECO:0000313" key="4">
    <source>
        <dbReference type="EMBL" id="ABG09147.1"/>
    </source>
</evidence>
<proteinExistence type="predicted"/>
<keyword evidence="2" id="KW-0472">Membrane</keyword>
<keyword evidence="2" id="KW-0812">Transmembrane</keyword>
<keyword evidence="2" id="KW-1133">Transmembrane helix</keyword>